<name>F8PLJ9_SERL3</name>
<dbReference type="HOGENOM" id="CLU_1409584_0_0_1"/>
<gene>
    <name evidence="2" type="ORF">SERLA73DRAFT_150216</name>
</gene>
<accession>F8PLJ9</accession>
<dbReference type="EMBL" id="GL945476">
    <property type="protein sequence ID" value="EGO02481.1"/>
    <property type="molecule type" value="Genomic_DNA"/>
</dbReference>
<proteinExistence type="predicted"/>
<evidence type="ECO:0000313" key="3">
    <source>
        <dbReference type="Proteomes" id="UP000008063"/>
    </source>
</evidence>
<dbReference type="InParanoid" id="F8PLJ9"/>
<evidence type="ECO:0000256" key="1">
    <source>
        <dbReference type="SAM" id="MobiDB-lite"/>
    </source>
</evidence>
<protein>
    <submittedName>
        <fullName evidence="2">Uncharacterized protein</fullName>
    </submittedName>
</protein>
<dbReference type="AlphaFoldDB" id="F8PLJ9"/>
<dbReference type="Proteomes" id="UP000008063">
    <property type="component" value="Unassembled WGS sequence"/>
</dbReference>
<sequence length="193" mass="21256">MRSGGWKRAAYIGMDETQEMGSRGRGGNRVRPMRVFHEDARLASGERKGRGNGGTSGKVRNAQDRRSTNVAKMSMPEISGRGARIKDGTCTRGQYRGIQGLNDSIGKVTKVRRKRGRGDDCQLSHNWRGDRKGRHCHRERKGWFLEPRSLTGHPTAGLKTVQEVMSSLTRIGGASWVRAGKPRGVVFVNAGLG</sequence>
<organism evidence="3">
    <name type="scientific">Serpula lacrymans var. lacrymans (strain S7.3)</name>
    <name type="common">Dry rot fungus</name>
    <dbReference type="NCBI Taxonomy" id="936435"/>
    <lineage>
        <taxon>Eukaryota</taxon>
        <taxon>Fungi</taxon>
        <taxon>Dikarya</taxon>
        <taxon>Basidiomycota</taxon>
        <taxon>Agaricomycotina</taxon>
        <taxon>Agaricomycetes</taxon>
        <taxon>Agaricomycetidae</taxon>
        <taxon>Boletales</taxon>
        <taxon>Coniophorineae</taxon>
        <taxon>Serpulaceae</taxon>
        <taxon>Serpula</taxon>
    </lineage>
</organism>
<feature type="compositionally biased region" description="Basic and acidic residues" evidence="1">
    <location>
        <begin position="39"/>
        <end position="49"/>
    </location>
</feature>
<feature type="region of interest" description="Disordered" evidence="1">
    <location>
        <begin position="39"/>
        <end position="69"/>
    </location>
</feature>
<keyword evidence="3" id="KW-1185">Reference proteome</keyword>
<reference evidence="3" key="1">
    <citation type="journal article" date="2011" name="Science">
        <title>The plant cell wall-decomposing machinery underlies the functional diversity of forest fungi.</title>
        <authorList>
            <person name="Eastwood D.C."/>
            <person name="Floudas D."/>
            <person name="Binder M."/>
            <person name="Majcherczyk A."/>
            <person name="Schneider P."/>
            <person name="Aerts A."/>
            <person name="Asiegbu F.O."/>
            <person name="Baker S.E."/>
            <person name="Barry K."/>
            <person name="Bendiksby M."/>
            <person name="Blumentritt M."/>
            <person name="Coutinho P.M."/>
            <person name="Cullen D."/>
            <person name="de Vries R.P."/>
            <person name="Gathman A."/>
            <person name="Goodell B."/>
            <person name="Henrissat B."/>
            <person name="Ihrmark K."/>
            <person name="Kauserud H."/>
            <person name="Kohler A."/>
            <person name="LaButti K."/>
            <person name="Lapidus A."/>
            <person name="Lavin J.L."/>
            <person name="Lee Y.-H."/>
            <person name="Lindquist E."/>
            <person name="Lilly W."/>
            <person name="Lucas S."/>
            <person name="Morin E."/>
            <person name="Murat C."/>
            <person name="Oguiza J.A."/>
            <person name="Park J."/>
            <person name="Pisabarro A.G."/>
            <person name="Riley R."/>
            <person name="Rosling A."/>
            <person name="Salamov A."/>
            <person name="Schmidt O."/>
            <person name="Schmutz J."/>
            <person name="Skrede I."/>
            <person name="Stenlid J."/>
            <person name="Wiebenga A."/>
            <person name="Xie X."/>
            <person name="Kuees U."/>
            <person name="Hibbett D.S."/>
            <person name="Hoffmeister D."/>
            <person name="Hoegberg N."/>
            <person name="Martin F."/>
            <person name="Grigoriev I.V."/>
            <person name="Watkinson S.C."/>
        </authorList>
    </citation>
    <scope>NUCLEOTIDE SEQUENCE [LARGE SCALE GENOMIC DNA]</scope>
    <source>
        <strain evidence="3">strain S7.3</strain>
    </source>
</reference>
<evidence type="ECO:0000313" key="2">
    <source>
        <dbReference type="EMBL" id="EGO02481.1"/>
    </source>
</evidence>